<feature type="compositionally biased region" description="Polar residues" evidence="1">
    <location>
        <begin position="21"/>
        <end position="35"/>
    </location>
</feature>
<reference evidence="2" key="2">
    <citation type="journal article" date="2015" name="Data Brief">
        <title>Shoot transcriptome of the giant reed, Arundo donax.</title>
        <authorList>
            <person name="Barrero R.A."/>
            <person name="Guerrero F.D."/>
            <person name="Moolhuijzen P."/>
            <person name="Goolsby J.A."/>
            <person name="Tidwell J."/>
            <person name="Bellgard S.E."/>
            <person name="Bellgard M.I."/>
        </authorList>
    </citation>
    <scope>NUCLEOTIDE SEQUENCE</scope>
    <source>
        <tissue evidence="2">Shoot tissue taken approximately 20 cm above the soil surface</tissue>
    </source>
</reference>
<dbReference type="AlphaFoldDB" id="A0A0A9EIS8"/>
<reference evidence="2" key="1">
    <citation type="submission" date="2014-09" db="EMBL/GenBank/DDBJ databases">
        <authorList>
            <person name="Magalhaes I.L.F."/>
            <person name="Oliveira U."/>
            <person name="Santos F.R."/>
            <person name="Vidigal T.H.D.A."/>
            <person name="Brescovit A.D."/>
            <person name="Santos A.J."/>
        </authorList>
    </citation>
    <scope>NUCLEOTIDE SEQUENCE</scope>
    <source>
        <tissue evidence="2">Shoot tissue taken approximately 20 cm above the soil surface</tissue>
    </source>
</reference>
<evidence type="ECO:0000313" key="2">
    <source>
        <dbReference type="EMBL" id="JAD95962.1"/>
    </source>
</evidence>
<evidence type="ECO:0000256" key="1">
    <source>
        <dbReference type="SAM" id="MobiDB-lite"/>
    </source>
</evidence>
<proteinExistence type="predicted"/>
<protein>
    <submittedName>
        <fullName evidence="2">Uncharacterized protein</fullName>
    </submittedName>
</protein>
<dbReference type="EMBL" id="GBRH01201933">
    <property type="protein sequence ID" value="JAD95962.1"/>
    <property type="molecule type" value="Transcribed_RNA"/>
</dbReference>
<organism evidence="2">
    <name type="scientific">Arundo donax</name>
    <name type="common">Giant reed</name>
    <name type="synonym">Donax arundinaceus</name>
    <dbReference type="NCBI Taxonomy" id="35708"/>
    <lineage>
        <taxon>Eukaryota</taxon>
        <taxon>Viridiplantae</taxon>
        <taxon>Streptophyta</taxon>
        <taxon>Embryophyta</taxon>
        <taxon>Tracheophyta</taxon>
        <taxon>Spermatophyta</taxon>
        <taxon>Magnoliopsida</taxon>
        <taxon>Liliopsida</taxon>
        <taxon>Poales</taxon>
        <taxon>Poaceae</taxon>
        <taxon>PACMAD clade</taxon>
        <taxon>Arundinoideae</taxon>
        <taxon>Arundineae</taxon>
        <taxon>Arundo</taxon>
    </lineage>
</organism>
<sequence>MFEFLMHARRSPNPSEPKSLFSINDSNPLLRSAPT</sequence>
<accession>A0A0A9EIS8</accession>
<name>A0A0A9EIS8_ARUDO</name>
<feature type="region of interest" description="Disordered" evidence="1">
    <location>
        <begin position="1"/>
        <end position="35"/>
    </location>
</feature>